<keyword evidence="1" id="KW-0472">Membrane</keyword>
<evidence type="ECO:0000256" key="1">
    <source>
        <dbReference type="SAM" id="Phobius"/>
    </source>
</evidence>
<feature type="transmembrane region" description="Helical" evidence="1">
    <location>
        <begin position="125"/>
        <end position="153"/>
    </location>
</feature>
<reference evidence="2 3" key="1">
    <citation type="submission" date="2024-06" db="EMBL/GenBank/DDBJ databases">
        <authorList>
            <person name="Kaempfer P."/>
            <person name="Viver T."/>
        </authorList>
    </citation>
    <scope>NUCLEOTIDE SEQUENCE [LARGE SCALE GENOMIC DNA]</scope>
    <source>
        <strain evidence="2 3">ST-87</strain>
    </source>
</reference>
<keyword evidence="1" id="KW-0812">Transmembrane</keyword>
<accession>A0ABW8XSN8</accession>
<evidence type="ECO:0000313" key="3">
    <source>
        <dbReference type="Proteomes" id="UP001629260"/>
    </source>
</evidence>
<dbReference type="Proteomes" id="UP001629260">
    <property type="component" value="Unassembled WGS sequence"/>
</dbReference>
<feature type="transmembrane region" description="Helical" evidence="1">
    <location>
        <begin position="93"/>
        <end position="113"/>
    </location>
</feature>
<name>A0ABW8XSN8_9FLAO</name>
<protein>
    <submittedName>
        <fullName evidence="2">Uncharacterized protein</fullName>
    </submittedName>
</protein>
<evidence type="ECO:0000313" key="2">
    <source>
        <dbReference type="EMBL" id="MFL9830894.1"/>
    </source>
</evidence>
<comment type="caution">
    <text evidence="2">The sequence shown here is derived from an EMBL/GenBank/DDBJ whole genome shotgun (WGS) entry which is preliminary data.</text>
</comment>
<dbReference type="EMBL" id="JBELQA010000004">
    <property type="protein sequence ID" value="MFL9830894.1"/>
    <property type="molecule type" value="Genomic_DNA"/>
</dbReference>
<feature type="transmembrane region" description="Helical" evidence="1">
    <location>
        <begin position="54"/>
        <end position="72"/>
    </location>
</feature>
<keyword evidence="1" id="KW-1133">Transmembrane helix</keyword>
<proteinExistence type="predicted"/>
<keyword evidence="3" id="KW-1185">Reference proteome</keyword>
<dbReference type="RefSeq" id="WP_408081371.1">
    <property type="nucleotide sequence ID" value="NZ_JBELQA010000004.1"/>
</dbReference>
<feature type="transmembrane region" description="Helical" evidence="1">
    <location>
        <begin position="12"/>
        <end position="34"/>
    </location>
</feature>
<organism evidence="2 3">
    <name type="scientific">Flavobacterium plantiphilum</name>
    <dbReference type="NCBI Taxonomy" id="3163297"/>
    <lineage>
        <taxon>Bacteria</taxon>
        <taxon>Pseudomonadati</taxon>
        <taxon>Bacteroidota</taxon>
        <taxon>Flavobacteriia</taxon>
        <taxon>Flavobacteriales</taxon>
        <taxon>Flavobacteriaceae</taxon>
        <taxon>Flavobacterium</taxon>
    </lineage>
</organism>
<sequence>MNSNNHTRRAILGGLISLFIILLGSLLLGELSGYEAKILIQKSLSGLNTLCNTIALASATILALLLTVLSISSNSKPKLKKDHYIHILQIAKLDTAVFIASVISFLILNLPITESDNVPDNWYNYIYYSSLSISSILSSGLIVVVLMLYNIIVDMIKIIGLKMYDHPLSAIDKNDEVADE</sequence>
<gene>
    <name evidence="2" type="ORF">ABS764_08540</name>
</gene>